<feature type="domain" description="RNA-binding S4" evidence="7">
    <location>
        <begin position="61"/>
        <end position="126"/>
    </location>
</feature>
<evidence type="ECO:0000313" key="8">
    <source>
        <dbReference type="EMBL" id="MFG3817703.1"/>
    </source>
</evidence>
<dbReference type="PANTHER" id="PTHR21600">
    <property type="entry name" value="MITOCHONDRIAL RNA PSEUDOURIDINE SYNTHASE"/>
    <property type="match status" value="1"/>
</dbReference>
<proteinExistence type="inferred from homology"/>
<dbReference type="EMBL" id="JAZAQF010000050">
    <property type="protein sequence ID" value="MFG3817703.1"/>
    <property type="molecule type" value="Genomic_DNA"/>
</dbReference>
<keyword evidence="3 5" id="KW-0413">Isomerase</keyword>
<comment type="catalytic activity">
    <reaction evidence="1 5">
        <text>a uridine in RNA = a pseudouridine in RNA</text>
        <dbReference type="Rhea" id="RHEA:48348"/>
        <dbReference type="Rhea" id="RHEA-COMP:12068"/>
        <dbReference type="Rhea" id="RHEA-COMP:12069"/>
        <dbReference type="ChEBI" id="CHEBI:65314"/>
        <dbReference type="ChEBI" id="CHEBI:65315"/>
    </reaction>
</comment>
<dbReference type="InterPro" id="IPR006224">
    <property type="entry name" value="PsdUridine_synth_RluA-like_CS"/>
</dbReference>
<dbReference type="PROSITE" id="PS50889">
    <property type="entry name" value="S4"/>
    <property type="match status" value="1"/>
</dbReference>
<organism evidence="8 9">
    <name type="scientific">Limnothrix redekei LRLZ20PSL1</name>
    <dbReference type="NCBI Taxonomy" id="3112953"/>
    <lineage>
        <taxon>Bacteria</taxon>
        <taxon>Bacillati</taxon>
        <taxon>Cyanobacteriota</taxon>
        <taxon>Cyanophyceae</taxon>
        <taxon>Pseudanabaenales</taxon>
        <taxon>Pseudanabaenaceae</taxon>
        <taxon>Limnothrix</taxon>
    </lineage>
</organism>
<dbReference type="InterPro" id="IPR036986">
    <property type="entry name" value="S4_RNA-bd_sf"/>
</dbReference>
<comment type="caution">
    <text evidence="8">The sequence shown here is derived from an EMBL/GenBank/DDBJ whole genome shotgun (WGS) entry which is preliminary data.</text>
</comment>
<evidence type="ECO:0000256" key="5">
    <source>
        <dbReference type="RuleBase" id="RU362028"/>
    </source>
</evidence>
<dbReference type="SMART" id="SM00363">
    <property type="entry name" value="S4"/>
    <property type="match status" value="1"/>
</dbReference>
<gene>
    <name evidence="8" type="ORF">VPK24_08635</name>
</gene>
<dbReference type="InterPro" id="IPR050188">
    <property type="entry name" value="RluA_PseudoU_synthase"/>
</dbReference>
<dbReference type="InterPro" id="IPR002942">
    <property type="entry name" value="S4_RNA-bd"/>
</dbReference>
<dbReference type="NCBIfam" id="TIGR00005">
    <property type="entry name" value="rluA_subfam"/>
    <property type="match status" value="1"/>
</dbReference>
<dbReference type="Gene3D" id="3.30.2350.10">
    <property type="entry name" value="Pseudouridine synthase"/>
    <property type="match status" value="1"/>
</dbReference>
<protein>
    <recommendedName>
        <fullName evidence="5">Pseudouridine synthase</fullName>
        <ecNumber evidence="5">5.4.99.-</ecNumber>
    </recommendedName>
</protein>
<dbReference type="Pfam" id="PF01479">
    <property type="entry name" value="S4"/>
    <property type="match status" value="1"/>
</dbReference>
<dbReference type="InterPro" id="IPR020103">
    <property type="entry name" value="PsdUridine_synth_cat_dom_sf"/>
</dbReference>
<dbReference type="CDD" id="cd02869">
    <property type="entry name" value="PseudoU_synth_RluA_like"/>
    <property type="match status" value="1"/>
</dbReference>
<comment type="similarity">
    <text evidence="2 5">Belongs to the pseudouridine synthase RluA family.</text>
</comment>
<keyword evidence="4" id="KW-0694">RNA-binding</keyword>
<evidence type="ECO:0000256" key="4">
    <source>
        <dbReference type="PROSITE-ProRule" id="PRU00182"/>
    </source>
</evidence>
<dbReference type="RefSeq" id="WP_393012215.1">
    <property type="nucleotide sequence ID" value="NZ_JAZAQF010000050.1"/>
</dbReference>
<evidence type="ECO:0000259" key="7">
    <source>
        <dbReference type="SMART" id="SM00363"/>
    </source>
</evidence>
<evidence type="ECO:0000256" key="6">
    <source>
        <dbReference type="SAM" id="MobiDB-lite"/>
    </source>
</evidence>
<evidence type="ECO:0000256" key="3">
    <source>
        <dbReference type="ARBA" id="ARBA00023235"/>
    </source>
</evidence>
<feature type="compositionally biased region" description="Basic and acidic residues" evidence="6">
    <location>
        <begin position="1"/>
        <end position="11"/>
    </location>
</feature>
<dbReference type="PROSITE" id="PS01129">
    <property type="entry name" value="PSI_RLU"/>
    <property type="match status" value="1"/>
</dbReference>
<dbReference type="PANTHER" id="PTHR21600:SF44">
    <property type="entry name" value="RIBOSOMAL LARGE SUBUNIT PSEUDOURIDINE SYNTHASE D"/>
    <property type="match status" value="1"/>
</dbReference>
<feature type="region of interest" description="Disordered" evidence="6">
    <location>
        <begin position="1"/>
        <end position="36"/>
    </location>
</feature>
<evidence type="ECO:0000256" key="2">
    <source>
        <dbReference type="ARBA" id="ARBA00010876"/>
    </source>
</evidence>
<evidence type="ECO:0000256" key="1">
    <source>
        <dbReference type="ARBA" id="ARBA00000073"/>
    </source>
</evidence>
<dbReference type="Gene3D" id="3.10.290.10">
    <property type="entry name" value="RNA-binding S4 domain"/>
    <property type="match status" value="1"/>
</dbReference>
<dbReference type="SUPFAM" id="SSF55174">
    <property type="entry name" value="Alpha-L RNA-binding motif"/>
    <property type="match status" value="1"/>
</dbReference>
<dbReference type="CDD" id="cd00165">
    <property type="entry name" value="S4"/>
    <property type="match status" value="1"/>
</dbReference>
<name>A0ABW7C9Z9_9CYAN</name>
<dbReference type="Pfam" id="PF00849">
    <property type="entry name" value="PseudoU_synth_2"/>
    <property type="match status" value="1"/>
</dbReference>
<dbReference type="InterPro" id="IPR006225">
    <property type="entry name" value="PsdUridine_synth_RluC/D"/>
</dbReference>
<reference evidence="9" key="1">
    <citation type="journal article" date="2024" name="Algal Res.">
        <title>Biochemical, toxicological and genomic investigation of a high-biomass producing Limnothrix strain isolated from Italian shallow drinking water reservoir.</title>
        <authorList>
            <person name="Simonazzi M."/>
            <person name="Shishido T.K."/>
            <person name="Delbaje E."/>
            <person name="Wahlsten M."/>
            <person name="Fewer D.P."/>
            <person name="Sivonen K."/>
            <person name="Pezzolesi L."/>
            <person name="Pistocchi R."/>
        </authorList>
    </citation>
    <scope>NUCLEOTIDE SEQUENCE [LARGE SCALE GENOMIC DNA]</scope>
    <source>
        <strain evidence="9">LRLZ20PSL1</strain>
    </source>
</reference>
<keyword evidence="9" id="KW-1185">Reference proteome</keyword>
<accession>A0ABW7C9Z9</accession>
<dbReference type="SUPFAM" id="SSF55120">
    <property type="entry name" value="Pseudouridine synthase"/>
    <property type="match status" value="1"/>
</dbReference>
<dbReference type="Proteomes" id="UP001604335">
    <property type="component" value="Unassembled WGS sequence"/>
</dbReference>
<sequence length="364" mass="40562">MSEPWTDEKGNPLDPSRNPARDPLLDPALDPSADSGMDLTELEAEDESNLAIYACTADRSERLDRFLAAQWPNLSRSRFQKLIEAGQVQVNDAPCTNKHGEVKSGDRIVVTIPPDRPLSLEPQAIPLDILYEDSQVIVINKPAGMVVHPAPGHPDGTMVNALLAHCKTLPGMEMPSINGVQRPGVVHRLDRDTTGAIMFAKTDLANQHLQAQLRYKVAQRTYLGIVYGAPRDDRGVVDLPIGRHPVDRKKQAIVPVEKGGRKAITHWFIEERLGNYTLIRFELQTGRTHQIRVHSAELGHPIVGDPVYGSGRSIGVNLPGQALHAWRLRFQHPLNYEWIDTEAPLPEHFQTLLEVLRRRSGPVF</sequence>
<dbReference type="EC" id="5.4.99.-" evidence="5"/>
<dbReference type="InterPro" id="IPR006145">
    <property type="entry name" value="PsdUridine_synth_RsuA/RluA"/>
</dbReference>
<evidence type="ECO:0000313" key="9">
    <source>
        <dbReference type="Proteomes" id="UP001604335"/>
    </source>
</evidence>
<comment type="function">
    <text evidence="5">Responsible for synthesis of pseudouridine from uracil.</text>
</comment>